<name>A0A0L6W233_9FIRM</name>
<evidence type="ECO:0000313" key="3">
    <source>
        <dbReference type="Proteomes" id="UP000037175"/>
    </source>
</evidence>
<reference evidence="3" key="1">
    <citation type="submission" date="2015-07" db="EMBL/GenBank/DDBJ databases">
        <title>Complete Genome of Thermincola ferriacetica strain Z-0001T.</title>
        <authorList>
            <person name="Lusk B."/>
            <person name="Badalamenti J.P."/>
            <person name="Parameswaran P."/>
            <person name="Bond D.R."/>
            <person name="Torres C.I."/>
        </authorList>
    </citation>
    <scope>NUCLEOTIDE SEQUENCE [LARGE SCALE GENOMIC DNA]</scope>
    <source>
        <strain evidence="3">Z-0001</strain>
    </source>
</reference>
<dbReference type="EMBL" id="LGTE01000011">
    <property type="protein sequence ID" value="KNZ69521.1"/>
    <property type="molecule type" value="Genomic_DNA"/>
</dbReference>
<evidence type="ECO:0000256" key="1">
    <source>
        <dbReference type="SAM" id="Phobius"/>
    </source>
</evidence>
<keyword evidence="1" id="KW-1133">Transmembrane helix</keyword>
<feature type="transmembrane region" description="Helical" evidence="1">
    <location>
        <begin position="103"/>
        <end position="126"/>
    </location>
</feature>
<sequence>MGSLAKKPLSVWLIGWLFIIIAGQMVLSGSLNLLYPGSAASAEQEEMIYLQNSMPSIFGRVLEYYNDNFYWFAILQVLFSAFMLICGIMFIRLYAWARSALEIMASLGLGYVIGVTVFYISSWISLIRKPGIEGMNSGFVTVMVLGAVAGMTVWAVLLAVTIKHLRGQTIRKAVNRRLLI</sequence>
<dbReference type="Proteomes" id="UP000037175">
    <property type="component" value="Unassembled WGS sequence"/>
</dbReference>
<feature type="transmembrane region" description="Helical" evidence="1">
    <location>
        <begin position="138"/>
        <end position="162"/>
    </location>
</feature>
<evidence type="ECO:0000313" key="2">
    <source>
        <dbReference type="EMBL" id="KNZ69521.1"/>
    </source>
</evidence>
<accession>A0A0L6W233</accession>
<keyword evidence="1" id="KW-0812">Transmembrane</keyword>
<dbReference type="PATRIC" id="fig|281456.6.peg.1857"/>
<comment type="caution">
    <text evidence="2">The sequence shown here is derived from an EMBL/GenBank/DDBJ whole genome shotgun (WGS) entry which is preliminary data.</text>
</comment>
<proteinExistence type="predicted"/>
<gene>
    <name evidence="2" type="ORF">Tfer_1765</name>
</gene>
<protein>
    <submittedName>
        <fullName evidence="2">Uncharacterized protein</fullName>
    </submittedName>
</protein>
<dbReference type="RefSeq" id="WP_052218005.1">
    <property type="nucleotide sequence ID" value="NZ_LGTE01000011.1"/>
</dbReference>
<feature type="transmembrane region" description="Helical" evidence="1">
    <location>
        <begin position="12"/>
        <end position="35"/>
    </location>
</feature>
<organism evidence="2 3">
    <name type="scientific">Thermincola ferriacetica</name>
    <dbReference type="NCBI Taxonomy" id="281456"/>
    <lineage>
        <taxon>Bacteria</taxon>
        <taxon>Bacillati</taxon>
        <taxon>Bacillota</taxon>
        <taxon>Clostridia</taxon>
        <taxon>Eubacteriales</taxon>
        <taxon>Thermincolaceae</taxon>
        <taxon>Thermincola</taxon>
    </lineage>
</organism>
<dbReference type="AlphaFoldDB" id="A0A0L6W233"/>
<feature type="transmembrane region" description="Helical" evidence="1">
    <location>
        <begin position="69"/>
        <end position="91"/>
    </location>
</feature>
<keyword evidence="1" id="KW-0472">Membrane</keyword>
<keyword evidence="3" id="KW-1185">Reference proteome</keyword>